<dbReference type="Proteomes" id="UP000422232">
    <property type="component" value="Chromosome"/>
</dbReference>
<protein>
    <submittedName>
        <fullName evidence="10">Glycosyltransferase</fullName>
    </submittedName>
</protein>
<dbReference type="GO" id="GO:0004582">
    <property type="term" value="F:dolichyl-phosphate beta-D-mannosyltransferase activity"/>
    <property type="evidence" value="ECO:0007669"/>
    <property type="project" value="InterPro"/>
</dbReference>
<dbReference type="RefSeq" id="WP_051307314.1">
    <property type="nucleotide sequence ID" value="NZ_CP012413.1"/>
</dbReference>
<sequence length="371" mass="43090">MKKIVIIIPVHNECLCLTRTVRQLQNEIVKVTYWDIRIIIFDSASTDGTDKISQILQKKYNNIDLLTELSKTGLGSAYVQAMRYALDHLQAEIVFEYDADGSHQPCYLIKMLELFDQGADVVVGSRYIQGGSVDSSWPWQRRLVSKFGNFIAGLFLTFRYKDLTSGFRGTRALYLRRFLAKRLLSKDYAYKLQLFWQLHKMRAKIIEYPIHFIDRAKGVSKSPKGNIKDSLKVVALLRLLEIKRYIKMSVAGCASMILQITLYNILHGFTSFDLASLISIECAIVMNFILNNFIVFKDKNYNKERIFFKFIRFNVFSCLSVLIQMIMLHWLHNINDSSLIVMDLFIFISIVLGSVINYFLFSRLIWRVSTK</sequence>
<keyword evidence="11" id="KW-1185">Reference proteome</keyword>
<evidence type="ECO:0000256" key="1">
    <source>
        <dbReference type="ARBA" id="ARBA00004141"/>
    </source>
</evidence>
<evidence type="ECO:0000259" key="9">
    <source>
        <dbReference type="Pfam" id="PF04138"/>
    </source>
</evidence>
<dbReference type="PANTHER" id="PTHR43398:SF1">
    <property type="entry name" value="DOLICHOL-PHOSPHATE MANNOSYLTRANSFERASE SUBUNIT 1"/>
    <property type="match status" value="1"/>
</dbReference>
<proteinExistence type="inferred from homology"/>
<dbReference type="InterPro" id="IPR007267">
    <property type="entry name" value="GtrA_DPMS_TM"/>
</dbReference>
<keyword evidence="4" id="KW-0808">Transferase</keyword>
<evidence type="ECO:0000259" key="8">
    <source>
        <dbReference type="Pfam" id="PF00535"/>
    </source>
</evidence>
<dbReference type="GeneID" id="66742335"/>
<dbReference type="Pfam" id="PF04138">
    <property type="entry name" value="GtrA_DPMS_TM"/>
    <property type="match status" value="1"/>
</dbReference>
<comment type="subcellular location">
    <subcellularLocation>
        <location evidence="1">Membrane</location>
        <topology evidence="1">Multi-pass membrane protein</topology>
    </subcellularLocation>
</comment>
<evidence type="ECO:0000256" key="6">
    <source>
        <dbReference type="ARBA" id="ARBA00022989"/>
    </source>
</evidence>
<keyword evidence="7" id="KW-0472">Membrane</keyword>
<dbReference type="GO" id="GO:0016020">
    <property type="term" value="C:membrane"/>
    <property type="evidence" value="ECO:0007669"/>
    <property type="project" value="UniProtKB-SubCell"/>
</dbReference>
<accession>A0A9Q5VHJ1</accession>
<dbReference type="PANTHER" id="PTHR43398">
    <property type="entry name" value="DOLICHOL-PHOSPHATE MANNOSYLTRANSFERASE SUBUNIT 1"/>
    <property type="match status" value="1"/>
</dbReference>
<dbReference type="Pfam" id="PF00535">
    <property type="entry name" value="Glycos_transf_2"/>
    <property type="match status" value="1"/>
</dbReference>
<feature type="domain" description="Glycosyltransferase 2-like" evidence="8">
    <location>
        <begin position="6"/>
        <end position="177"/>
    </location>
</feature>
<keyword evidence="6" id="KW-1133">Transmembrane helix</keyword>
<organism evidence="10 11">
    <name type="scientific">Piscirickettsia salmonis</name>
    <dbReference type="NCBI Taxonomy" id="1238"/>
    <lineage>
        <taxon>Bacteria</taxon>
        <taxon>Pseudomonadati</taxon>
        <taxon>Pseudomonadota</taxon>
        <taxon>Gammaproteobacteria</taxon>
        <taxon>Thiotrichales</taxon>
        <taxon>Piscirickettsiaceae</taxon>
        <taxon>Piscirickettsia</taxon>
    </lineage>
</organism>
<keyword evidence="3" id="KW-0328">Glycosyltransferase</keyword>
<dbReference type="InterPro" id="IPR039528">
    <property type="entry name" value="DPM1-like"/>
</dbReference>
<keyword evidence="5" id="KW-0812">Transmembrane</keyword>
<dbReference type="InterPro" id="IPR001173">
    <property type="entry name" value="Glyco_trans_2-like"/>
</dbReference>
<dbReference type="SUPFAM" id="SSF53448">
    <property type="entry name" value="Nucleotide-diphospho-sugar transferases"/>
    <property type="match status" value="1"/>
</dbReference>
<name>A0A9Q5VHJ1_PISSA</name>
<dbReference type="InterPro" id="IPR029044">
    <property type="entry name" value="Nucleotide-diphossugar_trans"/>
</dbReference>
<evidence type="ECO:0000313" key="10">
    <source>
        <dbReference type="EMBL" id="QGO07464.1"/>
    </source>
</evidence>
<evidence type="ECO:0000256" key="4">
    <source>
        <dbReference type="ARBA" id="ARBA00022679"/>
    </source>
</evidence>
<dbReference type="EMBL" id="CP038908">
    <property type="protein sequence ID" value="QGO07464.1"/>
    <property type="molecule type" value="Genomic_DNA"/>
</dbReference>
<dbReference type="Gene3D" id="3.90.550.10">
    <property type="entry name" value="Spore Coat Polysaccharide Biosynthesis Protein SpsA, Chain A"/>
    <property type="match status" value="1"/>
</dbReference>
<reference evidence="10 11" key="1">
    <citation type="submission" date="2019-04" db="EMBL/GenBank/DDBJ databases">
        <title>Complete genome sequencing of Piscirickettsia salmonis strain Psal-009.</title>
        <authorList>
            <person name="Schober I."/>
            <person name="Bunk B."/>
            <person name="Sproer C."/>
            <person name="Carril G.P."/>
            <person name="Riedel T."/>
            <person name="Flores-Herrera P.A."/>
            <person name="Nourdin-Galindo G."/>
            <person name="Marshall S.H."/>
            <person name="Overmann J."/>
        </authorList>
    </citation>
    <scope>NUCLEOTIDE SEQUENCE [LARGE SCALE GENOMIC DNA]</scope>
    <source>
        <strain evidence="10 11">Psal-009</strain>
    </source>
</reference>
<evidence type="ECO:0000256" key="7">
    <source>
        <dbReference type="ARBA" id="ARBA00023136"/>
    </source>
</evidence>
<dbReference type="GO" id="GO:0009247">
    <property type="term" value="P:glycolipid biosynthetic process"/>
    <property type="evidence" value="ECO:0007669"/>
    <property type="project" value="TreeGrafter"/>
</dbReference>
<evidence type="ECO:0000256" key="5">
    <source>
        <dbReference type="ARBA" id="ARBA00022692"/>
    </source>
</evidence>
<evidence type="ECO:0000256" key="2">
    <source>
        <dbReference type="ARBA" id="ARBA00006739"/>
    </source>
</evidence>
<evidence type="ECO:0000313" key="11">
    <source>
        <dbReference type="Proteomes" id="UP000422232"/>
    </source>
</evidence>
<evidence type="ECO:0000256" key="3">
    <source>
        <dbReference type="ARBA" id="ARBA00022676"/>
    </source>
</evidence>
<gene>
    <name evidence="10" type="ORF">Psal009_03416</name>
</gene>
<feature type="domain" description="GtrA/DPMS transmembrane" evidence="9">
    <location>
        <begin position="250"/>
        <end position="366"/>
    </location>
</feature>
<comment type="similarity">
    <text evidence="2">Belongs to the glycosyltransferase 2 family.</text>
</comment>
<dbReference type="AlphaFoldDB" id="A0A9Q5VHJ1"/>
<dbReference type="GO" id="GO:0000271">
    <property type="term" value="P:polysaccharide biosynthetic process"/>
    <property type="evidence" value="ECO:0007669"/>
    <property type="project" value="InterPro"/>
</dbReference>